<keyword evidence="1" id="KW-0472">Membrane</keyword>
<feature type="transmembrane region" description="Helical" evidence="1">
    <location>
        <begin position="228"/>
        <end position="249"/>
    </location>
</feature>
<dbReference type="EMBL" id="CP036276">
    <property type="protein sequence ID" value="QDU43450.1"/>
    <property type="molecule type" value="Genomic_DNA"/>
</dbReference>
<sequence length="275" mass="30782">MVLKWGVVASLLALGVVSMAAYFRDADRLQQVAKQAVDEREPVSQQVVQLVDYVAHDVPRGRPEVYFLSPVFQALKPTACQVIDEGGDCAYKARAFIVLANQLGIESSKLCLHDASGEARHAVARVATERGDYIVDLLFGICYRNEDGTPMSIPYIADNLESIIATEVDSGNELARKYPVERYPFDDVSTINWKKSDFWKSAYSTLNVVMSEEQIAGLQRPYFSEEPALMVAYAAFGCCFMIVIIPPAIRRIWRWRKHRRDDVASTSTESKSTEG</sequence>
<evidence type="ECO:0000313" key="3">
    <source>
        <dbReference type="Proteomes" id="UP000319383"/>
    </source>
</evidence>
<keyword evidence="1" id="KW-1133">Transmembrane helix</keyword>
<name>A0A517ZLV9_9PLAN</name>
<protein>
    <submittedName>
        <fullName evidence="2">Uncharacterized protein</fullName>
    </submittedName>
</protein>
<gene>
    <name evidence="2" type="ORF">Mal52_19250</name>
</gene>
<evidence type="ECO:0000256" key="1">
    <source>
        <dbReference type="SAM" id="Phobius"/>
    </source>
</evidence>
<dbReference type="Proteomes" id="UP000319383">
    <property type="component" value="Chromosome"/>
</dbReference>
<reference evidence="2 3" key="1">
    <citation type="submission" date="2019-02" db="EMBL/GenBank/DDBJ databases">
        <title>Deep-cultivation of Planctomycetes and their phenomic and genomic characterization uncovers novel biology.</title>
        <authorList>
            <person name="Wiegand S."/>
            <person name="Jogler M."/>
            <person name="Boedeker C."/>
            <person name="Pinto D."/>
            <person name="Vollmers J."/>
            <person name="Rivas-Marin E."/>
            <person name="Kohn T."/>
            <person name="Peeters S.H."/>
            <person name="Heuer A."/>
            <person name="Rast P."/>
            <person name="Oberbeckmann S."/>
            <person name="Bunk B."/>
            <person name="Jeske O."/>
            <person name="Meyerdierks A."/>
            <person name="Storesund J.E."/>
            <person name="Kallscheuer N."/>
            <person name="Luecker S."/>
            <person name="Lage O.M."/>
            <person name="Pohl T."/>
            <person name="Merkel B.J."/>
            <person name="Hornburger P."/>
            <person name="Mueller R.-W."/>
            <person name="Bruemmer F."/>
            <person name="Labrenz M."/>
            <person name="Spormann A.M."/>
            <person name="Op den Camp H."/>
            <person name="Overmann J."/>
            <person name="Amann R."/>
            <person name="Jetten M.S.M."/>
            <person name="Mascher T."/>
            <person name="Medema M.H."/>
            <person name="Devos D.P."/>
            <person name="Kaster A.-K."/>
            <person name="Ovreas L."/>
            <person name="Rohde M."/>
            <person name="Galperin M.Y."/>
            <person name="Jogler C."/>
        </authorList>
    </citation>
    <scope>NUCLEOTIDE SEQUENCE [LARGE SCALE GENOMIC DNA]</scope>
    <source>
        <strain evidence="2 3">Mal52</strain>
    </source>
</reference>
<evidence type="ECO:0000313" key="2">
    <source>
        <dbReference type="EMBL" id="QDU43450.1"/>
    </source>
</evidence>
<dbReference type="KEGG" id="sdyn:Mal52_19250"/>
<keyword evidence="3" id="KW-1185">Reference proteome</keyword>
<accession>A0A517ZLV9</accession>
<keyword evidence="1" id="KW-0812">Transmembrane</keyword>
<organism evidence="2 3">
    <name type="scientific">Symmachiella dynata</name>
    <dbReference type="NCBI Taxonomy" id="2527995"/>
    <lineage>
        <taxon>Bacteria</taxon>
        <taxon>Pseudomonadati</taxon>
        <taxon>Planctomycetota</taxon>
        <taxon>Planctomycetia</taxon>
        <taxon>Planctomycetales</taxon>
        <taxon>Planctomycetaceae</taxon>
        <taxon>Symmachiella</taxon>
    </lineage>
</organism>
<proteinExistence type="predicted"/>
<dbReference type="AlphaFoldDB" id="A0A517ZLV9"/>